<sequence length="198" mass="22832">MFAFPFFRRDFPALKGNRISLRAPQANDYQEWADLRGASRAFLEPWEPRWASNELERSAWRRRLNRYRADFASGHAMAFFIFDNFSGKLVGGITLGNIRHGVAQNAQIGYWIGEQFAGQGLMLEAVLLLCNHAFDTLRLHRIEAACIPDNSRSIRVLEKAGFRREGLLRSYLRINGDWHDHYLYALIAQDRNGGWTKG</sequence>
<keyword evidence="2" id="KW-0808">Transferase</keyword>
<feature type="domain" description="N-acetyltransferase" evidence="1">
    <location>
        <begin position="19"/>
        <end position="189"/>
    </location>
</feature>
<dbReference type="InterPro" id="IPR000182">
    <property type="entry name" value="GNAT_dom"/>
</dbReference>
<evidence type="ECO:0000313" key="2">
    <source>
        <dbReference type="EMBL" id="RUM97213.1"/>
    </source>
</evidence>
<dbReference type="Proteomes" id="UP000281647">
    <property type="component" value="Unassembled WGS sequence"/>
</dbReference>
<dbReference type="SUPFAM" id="SSF55729">
    <property type="entry name" value="Acyl-CoA N-acyltransferases (Nat)"/>
    <property type="match status" value="1"/>
</dbReference>
<organism evidence="2 3">
    <name type="scientific">Borborobacter arsenicus</name>
    <dbReference type="NCBI Taxonomy" id="1851146"/>
    <lineage>
        <taxon>Bacteria</taxon>
        <taxon>Pseudomonadati</taxon>
        <taxon>Pseudomonadota</taxon>
        <taxon>Alphaproteobacteria</taxon>
        <taxon>Hyphomicrobiales</taxon>
        <taxon>Phyllobacteriaceae</taxon>
        <taxon>Borborobacter</taxon>
    </lineage>
</organism>
<dbReference type="InterPro" id="IPR016181">
    <property type="entry name" value="Acyl_CoA_acyltransferase"/>
</dbReference>
<accession>A0A432V4Y6</accession>
<gene>
    <name evidence="2" type="ORF">EET67_13765</name>
</gene>
<protein>
    <submittedName>
        <fullName evidence="2">N-acetyltransferase</fullName>
    </submittedName>
</protein>
<dbReference type="AlphaFoldDB" id="A0A432V4Y6"/>
<dbReference type="RefSeq" id="WP_128625224.1">
    <property type="nucleotide sequence ID" value="NZ_ML133511.1"/>
</dbReference>
<keyword evidence="3" id="KW-1185">Reference proteome</keyword>
<dbReference type="GO" id="GO:1990189">
    <property type="term" value="F:protein N-terminal-serine acetyltransferase activity"/>
    <property type="evidence" value="ECO:0007669"/>
    <property type="project" value="TreeGrafter"/>
</dbReference>
<dbReference type="GO" id="GO:0008999">
    <property type="term" value="F:protein-N-terminal-alanine acetyltransferase activity"/>
    <property type="evidence" value="ECO:0007669"/>
    <property type="project" value="TreeGrafter"/>
</dbReference>
<evidence type="ECO:0000313" key="3">
    <source>
        <dbReference type="Proteomes" id="UP000281647"/>
    </source>
</evidence>
<comment type="caution">
    <text evidence="2">The sequence shown here is derived from an EMBL/GenBank/DDBJ whole genome shotgun (WGS) entry which is preliminary data.</text>
</comment>
<reference evidence="2 3" key="1">
    <citation type="submission" date="2018-11" db="EMBL/GenBank/DDBJ databases">
        <title>Pseudaminobacter arsenicus sp. nov., an arsenic-resistant bacterium isolated from arsenic-rich aquifers.</title>
        <authorList>
            <person name="Mu Y."/>
        </authorList>
    </citation>
    <scope>NUCLEOTIDE SEQUENCE [LARGE SCALE GENOMIC DNA]</scope>
    <source>
        <strain evidence="2 3">CB3</strain>
    </source>
</reference>
<evidence type="ECO:0000259" key="1">
    <source>
        <dbReference type="PROSITE" id="PS51186"/>
    </source>
</evidence>
<dbReference type="PANTHER" id="PTHR43441">
    <property type="entry name" value="RIBOSOMAL-PROTEIN-SERINE ACETYLTRANSFERASE"/>
    <property type="match status" value="1"/>
</dbReference>
<proteinExistence type="predicted"/>
<dbReference type="OrthoDB" id="9801669at2"/>
<dbReference type="GO" id="GO:0005737">
    <property type="term" value="C:cytoplasm"/>
    <property type="evidence" value="ECO:0007669"/>
    <property type="project" value="TreeGrafter"/>
</dbReference>
<name>A0A432V4Y6_9HYPH</name>
<dbReference type="Gene3D" id="3.40.630.30">
    <property type="match status" value="1"/>
</dbReference>
<dbReference type="Pfam" id="PF13302">
    <property type="entry name" value="Acetyltransf_3"/>
    <property type="match status" value="1"/>
</dbReference>
<dbReference type="PANTHER" id="PTHR43441:SF11">
    <property type="entry name" value="RIBOSOMAL-PROTEIN-SERINE ACETYLTRANSFERASE"/>
    <property type="match status" value="1"/>
</dbReference>
<dbReference type="InterPro" id="IPR051908">
    <property type="entry name" value="Ribosomal_N-acetyltransferase"/>
</dbReference>
<dbReference type="PROSITE" id="PS51186">
    <property type="entry name" value="GNAT"/>
    <property type="match status" value="1"/>
</dbReference>
<dbReference type="EMBL" id="RKST01000013">
    <property type="protein sequence ID" value="RUM97213.1"/>
    <property type="molecule type" value="Genomic_DNA"/>
</dbReference>